<organism evidence="9">
    <name type="scientific">Strongyloides ratti</name>
    <name type="common">Parasitic roundworm</name>
    <dbReference type="NCBI Taxonomy" id="34506"/>
    <lineage>
        <taxon>Eukaryota</taxon>
        <taxon>Metazoa</taxon>
        <taxon>Ecdysozoa</taxon>
        <taxon>Nematoda</taxon>
        <taxon>Chromadorea</taxon>
        <taxon>Rhabditida</taxon>
        <taxon>Tylenchina</taxon>
        <taxon>Panagrolaimomorpha</taxon>
        <taxon>Strongyloidoidea</taxon>
        <taxon>Strongyloididae</taxon>
        <taxon>Strongyloides</taxon>
    </lineage>
</organism>
<name>A0A090L4J2_STRRB</name>
<evidence type="ECO:0000256" key="4">
    <source>
        <dbReference type="ARBA" id="ARBA00023163"/>
    </source>
</evidence>
<proteinExistence type="predicted"/>
<dbReference type="InterPro" id="IPR052207">
    <property type="entry name" value="Max-like/E-box_TFs"/>
</dbReference>
<comment type="subcellular location">
    <subcellularLocation>
        <location evidence="1">Nucleus</location>
    </subcellularLocation>
</comment>
<dbReference type="OrthoDB" id="5778525at2759"/>
<dbReference type="OMA" id="SEYEQMA"/>
<dbReference type="CTD" id="36377002"/>
<dbReference type="SMART" id="SM00353">
    <property type="entry name" value="HLH"/>
    <property type="match status" value="1"/>
</dbReference>
<keyword evidence="4" id="KW-0804">Transcription</keyword>
<evidence type="ECO:0000313" key="11">
    <source>
        <dbReference type="WBParaSite" id="SRAE_1000289000.1"/>
    </source>
</evidence>
<dbReference type="PANTHER" id="PTHR15741:SF25">
    <property type="entry name" value="MAX-LIKE PROTEIN X"/>
    <property type="match status" value="1"/>
</dbReference>
<reference evidence="9 10" key="1">
    <citation type="submission" date="2014-09" db="EMBL/GenBank/DDBJ databases">
        <authorList>
            <person name="Martin A.A."/>
        </authorList>
    </citation>
    <scope>NUCLEOTIDE SEQUENCE</scope>
    <source>
        <strain evidence="10">ED321</strain>
        <strain evidence="9">ED321 Heterogonic</strain>
    </source>
</reference>
<dbReference type="Pfam" id="PF00010">
    <property type="entry name" value="HLH"/>
    <property type="match status" value="1"/>
</dbReference>
<evidence type="ECO:0000256" key="3">
    <source>
        <dbReference type="ARBA" id="ARBA00023125"/>
    </source>
</evidence>
<dbReference type="InterPro" id="IPR036638">
    <property type="entry name" value="HLH_DNA-bd_sf"/>
</dbReference>
<keyword evidence="2" id="KW-0805">Transcription regulation</keyword>
<dbReference type="GeneID" id="36377002"/>
<dbReference type="GO" id="GO:0005737">
    <property type="term" value="C:cytoplasm"/>
    <property type="evidence" value="ECO:0007669"/>
    <property type="project" value="EnsemblMetazoa"/>
</dbReference>
<evidence type="ECO:0000313" key="9">
    <source>
        <dbReference type="EMBL" id="CEF64637.1"/>
    </source>
</evidence>
<dbReference type="RefSeq" id="XP_024503838.1">
    <property type="nucleotide sequence ID" value="XM_024650019.1"/>
</dbReference>
<dbReference type="WormBase" id="SRAE_1000289000">
    <property type="protein sequence ID" value="SRP07076"/>
    <property type="gene ID" value="WBGene00259507"/>
</dbReference>
<reference evidence="11" key="2">
    <citation type="submission" date="2020-12" db="UniProtKB">
        <authorList>
            <consortium name="WormBaseParasite"/>
        </authorList>
    </citation>
    <scope>IDENTIFICATION</scope>
</reference>
<protein>
    <submittedName>
        <fullName evidence="9 11">Max-like protein X</fullName>
    </submittedName>
</protein>
<evidence type="ECO:0000259" key="8">
    <source>
        <dbReference type="SMART" id="SM00353"/>
    </source>
</evidence>
<dbReference type="STRING" id="34506.A0A090L4J2"/>
<gene>
    <name evidence="9 11 12" type="ORF">SRAE_1000289000</name>
</gene>
<evidence type="ECO:0000256" key="6">
    <source>
        <dbReference type="SAM" id="Coils"/>
    </source>
</evidence>
<dbReference type="InterPro" id="IPR011598">
    <property type="entry name" value="bHLH_dom"/>
</dbReference>
<accession>A0A090L4J2</accession>
<feature type="domain" description="BHLH" evidence="8">
    <location>
        <begin position="19"/>
        <end position="73"/>
    </location>
</feature>
<feature type="region of interest" description="Disordered" evidence="7">
    <location>
        <begin position="1"/>
        <end position="20"/>
    </location>
</feature>
<feature type="compositionally biased region" description="Basic and acidic residues" evidence="7">
    <location>
        <begin position="11"/>
        <end position="20"/>
    </location>
</feature>
<evidence type="ECO:0000256" key="1">
    <source>
        <dbReference type="ARBA" id="ARBA00004123"/>
    </source>
</evidence>
<keyword evidence="6" id="KW-0175">Coiled coil</keyword>
<dbReference type="GO" id="GO:0005634">
    <property type="term" value="C:nucleus"/>
    <property type="evidence" value="ECO:0007669"/>
    <property type="project" value="UniProtKB-SubCell"/>
</dbReference>
<feature type="coiled-coil region" evidence="6">
    <location>
        <begin position="64"/>
        <end position="98"/>
    </location>
</feature>
<evidence type="ECO:0000256" key="5">
    <source>
        <dbReference type="ARBA" id="ARBA00023242"/>
    </source>
</evidence>
<keyword evidence="5" id="KW-0539">Nucleus</keyword>
<dbReference type="GO" id="GO:0000981">
    <property type="term" value="F:DNA-binding transcription factor activity, RNA polymerase II-specific"/>
    <property type="evidence" value="ECO:0007669"/>
    <property type="project" value="TreeGrafter"/>
</dbReference>
<dbReference type="GO" id="GO:0010629">
    <property type="term" value="P:negative regulation of gene expression"/>
    <property type="evidence" value="ECO:0007669"/>
    <property type="project" value="EnsemblMetazoa"/>
</dbReference>
<dbReference type="GO" id="GO:0046983">
    <property type="term" value="F:protein dimerization activity"/>
    <property type="evidence" value="ECO:0007669"/>
    <property type="project" value="InterPro"/>
</dbReference>
<evidence type="ECO:0000256" key="7">
    <source>
        <dbReference type="SAM" id="MobiDB-lite"/>
    </source>
</evidence>
<evidence type="ECO:0000313" key="10">
    <source>
        <dbReference type="Proteomes" id="UP000035682"/>
    </source>
</evidence>
<dbReference type="AlphaFoldDB" id="A0A090L4J2"/>
<sequence>MNTNGGSAQSIDKKKETHLRCERQRREAINNGYNELRELLPQSMSSLGCKTTNASILFRSSDYIQQLTAKLENQEEELSKLRSKVAALQMIASEYENLSMENYPQLEESRDQQALIRLLEMVFESFKKDVDTSDYEKLTKTLLAWVEKLDYKSISIEALAHLYTTNA</sequence>
<keyword evidence="10" id="KW-1185">Reference proteome</keyword>
<keyword evidence="3" id="KW-0238">DNA-binding</keyword>
<dbReference type="Proteomes" id="UP000035682">
    <property type="component" value="Unplaced"/>
</dbReference>
<dbReference type="PANTHER" id="PTHR15741">
    <property type="entry name" value="BASIC HELIX-LOOP-HELIX ZIP TRANSCRIPTION FACTOR"/>
    <property type="match status" value="1"/>
</dbReference>
<feature type="compositionally biased region" description="Polar residues" evidence="7">
    <location>
        <begin position="1"/>
        <end position="10"/>
    </location>
</feature>
<dbReference type="GO" id="GO:0000978">
    <property type="term" value="F:RNA polymerase II cis-regulatory region sequence-specific DNA binding"/>
    <property type="evidence" value="ECO:0007669"/>
    <property type="project" value="TreeGrafter"/>
</dbReference>
<dbReference type="WBParaSite" id="SRAE_1000289000.1">
    <property type="protein sequence ID" value="SRAE_1000289000.1"/>
    <property type="gene ID" value="WBGene00259507"/>
</dbReference>
<dbReference type="EMBL" id="LN609528">
    <property type="protein sequence ID" value="CEF64637.1"/>
    <property type="molecule type" value="Genomic_DNA"/>
</dbReference>
<dbReference type="Gene3D" id="4.10.280.10">
    <property type="entry name" value="Helix-loop-helix DNA-binding domain"/>
    <property type="match status" value="1"/>
</dbReference>
<evidence type="ECO:0000256" key="2">
    <source>
        <dbReference type="ARBA" id="ARBA00023015"/>
    </source>
</evidence>
<dbReference type="GO" id="GO:0008340">
    <property type="term" value="P:determination of adult lifespan"/>
    <property type="evidence" value="ECO:0007669"/>
    <property type="project" value="EnsemblMetazoa"/>
</dbReference>
<dbReference type="SUPFAM" id="SSF47459">
    <property type="entry name" value="HLH, helix-loop-helix DNA-binding domain"/>
    <property type="match status" value="1"/>
</dbReference>
<evidence type="ECO:0000313" key="12">
    <source>
        <dbReference type="WormBase" id="SRAE_1000289000"/>
    </source>
</evidence>